<accession>A0A2H6KAL2</accession>
<evidence type="ECO:0000313" key="3">
    <source>
        <dbReference type="Proteomes" id="UP000236319"/>
    </source>
</evidence>
<evidence type="ECO:0000313" key="2">
    <source>
        <dbReference type="EMBL" id="GBE60034.1"/>
    </source>
</evidence>
<dbReference type="EMBL" id="BDSA01000002">
    <property type="protein sequence ID" value="GBE60034.1"/>
    <property type="molecule type" value="Genomic_DNA"/>
</dbReference>
<keyword evidence="3" id="KW-1185">Reference proteome</keyword>
<dbReference type="InterPro" id="IPR013584">
    <property type="entry name" value="RAP"/>
</dbReference>
<proteinExistence type="predicted"/>
<dbReference type="Proteomes" id="UP000236319">
    <property type="component" value="Unassembled WGS sequence"/>
</dbReference>
<dbReference type="VEuPathDB" id="PiroplasmaDB:BOVATA_015270"/>
<dbReference type="RefSeq" id="XP_028866277.1">
    <property type="nucleotide sequence ID" value="XM_029010444.1"/>
</dbReference>
<protein>
    <recommendedName>
        <fullName evidence="1">RAP domain-containing protein</fullName>
    </recommendedName>
</protein>
<evidence type="ECO:0000259" key="1">
    <source>
        <dbReference type="PROSITE" id="PS51286"/>
    </source>
</evidence>
<dbReference type="AlphaFoldDB" id="A0A2H6KAL2"/>
<dbReference type="OrthoDB" id="385235at2759"/>
<dbReference type="GO" id="GO:0006281">
    <property type="term" value="P:DNA repair"/>
    <property type="evidence" value="ECO:0007669"/>
    <property type="project" value="UniProtKB-ARBA"/>
</dbReference>
<reference evidence="2 3" key="1">
    <citation type="journal article" date="2017" name="BMC Genomics">
        <title>Whole-genome assembly of Babesia ovata and comparative genomics between closely related pathogens.</title>
        <authorList>
            <person name="Yamagishi J."/>
            <person name="Asada M."/>
            <person name="Hakimi H."/>
            <person name="Tanaka T.Q."/>
            <person name="Sugimoto C."/>
            <person name="Kawazu S."/>
        </authorList>
    </citation>
    <scope>NUCLEOTIDE SEQUENCE [LARGE SCALE GENOMIC DNA]</scope>
    <source>
        <strain evidence="2 3">Miyake</strain>
    </source>
</reference>
<dbReference type="InterPro" id="IPR011335">
    <property type="entry name" value="Restrct_endonuc-II-like"/>
</dbReference>
<sequence length="505" mass="57219">MTTNVTTAVVGTAAAAAARRGRQLDPLTAGLKELTFRELAAAAETLAKTKVTDGNLWSRLCDRLKPELKSVHLGDALRVVHALAKVPYKKVRCAHYSVTPLQISLMNVVEKIVLQRHHAVGSRAITQYFIDATRLQYIEPNTFQAVVHSRIDDLDEFSAFDLCFLLHVAAKLRLADSAIIDKVSQEILTNDDKYDIVCKDKALVAMLIRSLAFLQHRNELFQKLVYTRLPGYVYVLGPQEMCNVIFSLVVALQDEEYGPEVTNIVKVLLDRVATHLHELVDIEVNQLCISLFNLKHKLRPFDDKYQALLDNIVTLNMNFPPSTSKMQYKIARLLDDLKVKHKSEQRIGPYVMDYILPQLKVAIEVNGYSHFYHQTKDFHSVTRLKYQIVRSLGWKVLSVNYFDWKNRSRQIASEHAAGLAAGGVHTNDCVVAALLNAPIAAVLYVVANQLDNCLIVPENCAVVAMKVRITLSRQRQRGRYWERRDSRTTNSPKQLLLTSQRHLEV</sequence>
<comment type="caution">
    <text evidence="2">The sequence shown here is derived from an EMBL/GenBank/DDBJ whole genome shotgun (WGS) entry which is preliminary data.</text>
</comment>
<name>A0A2H6KAL2_9APIC</name>
<organism evidence="2 3">
    <name type="scientific">Babesia ovata</name>
    <dbReference type="NCBI Taxonomy" id="189622"/>
    <lineage>
        <taxon>Eukaryota</taxon>
        <taxon>Sar</taxon>
        <taxon>Alveolata</taxon>
        <taxon>Apicomplexa</taxon>
        <taxon>Aconoidasida</taxon>
        <taxon>Piroplasmida</taxon>
        <taxon>Babesiidae</taxon>
        <taxon>Babesia</taxon>
    </lineage>
</organism>
<dbReference type="GeneID" id="39873804"/>
<gene>
    <name evidence="2" type="ORF">BOVATA_015270</name>
</gene>
<dbReference type="Pfam" id="PF08373">
    <property type="entry name" value="RAP"/>
    <property type="match status" value="1"/>
</dbReference>
<dbReference type="SMART" id="SM00952">
    <property type="entry name" value="RAP"/>
    <property type="match status" value="1"/>
</dbReference>
<feature type="domain" description="RAP" evidence="1">
    <location>
        <begin position="361"/>
        <end position="421"/>
    </location>
</feature>
<dbReference type="SUPFAM" id="SSF52980">
    <property type="entry name" value="Restriction endonuclease-like"/>
    <property type="match status" value="1"/>
</dbReference>
<dbReference type="PROSITE" id="PS51286">
    <property type="entry name" value="RAP"/>
    <property type="match status" value="1"/>
</dbReference>
<dbReference type="Gene3D" id="3.40.960.10">
    <property type="entry name" value="VSR Endonuclease"/>
    <property type="match status" value="1"/>
</dbReference>